<dbReference type="Pfam" id="PF00989">
    <property type="entry name" value="PAS"/>
    <property type="match status" value="1"/>
</dbReference>
<dbReference type="Pfam" id="PF08448">
    <property type="entry name" value="PAS_4"/>
    <property type="match status" value="1"/>
</dbReference>
<keyword evidence="4" id="KW-1185">Reference proteome</keyword>
<dbReference type="OrthoDB" id="106505at2157"/>
<dbReference type="InterPro" id="IPR000014">
    <property type="entry name" value="PAS"/>
</dbReference>
<accession>A0A0H1R665</accession>
<dbReference type="InterPro" id="IPR013656">
    <property type="entry name" value="PAS_4"/>
</dbReference>
<dbReference type="Pfam" id="PF13426">
    <property type="entry name" value="PAS_9"/>
    <property type="match status" value="1"/>
</dbReference>
<dbReference type="GO" id="GO:0016301">
    <property type="term" value="F:kinase activity"/>
    <property type="evidence" value="ECO:0007669"/>
    <property type="project" value="UniProtKB-KW"/>
</dbReference>
<comment type="caution">
    <text evidence="3">The sequence shown here is derived from an EMBL/GenBank/DDBJ whole genome shotgun (WGS) entry which is preliminary data.</text>
</comment>
<keyword evidence="1" id="KW-0175">Coiled coil</keyword>
<dbReference type="PROSITE" id="PS50112">
    <property type="entry name" value="PAS"/>
    <property type="match status" value="2"/>
</dbReference>
<dbReference type="Proteomes" id="UP000035301">
    <property type="component" value="Unassembled WGS sequence"/>
</dbReference>
<gene>
    <name evidence="3" type="ORF">SZ63_03875</name>
</gene>
<dbReference type="SUPFAM" id="SSF55785">
    <property type="entry name" value="PYP-like sensor domain (PAS domain)"/>
    <property type="match status" value="3"/>
</dbReference>
<dbReference type="Gene3D" id="3.30.450.20">
    <property type="entry name" value="PAS domain"/>
    <property type="match status" value="3"/>
</dbReference>
<dbReference type="AlphaFoldDB" id="A0A0H1R665"/>
<dbReference type="RefSeq" id="WP_048181475.1">
    <property type="nucleotide sequence ID" value="NZ_JXOJ01000002.1"/>
</dbReference>
<name>A0A0H1R665_9EURY</name>
<reference evidence="3 4" key="1">
    <citation type="journal article" date="2015" name="Int. J. Syst. Evol. Microbiol.">
        <title>Methanoculleus sediminis sp. nov., a methanogen from sediments near a submarine mud volcano.</title>
        <authorList>
            <person name="Chen S.C."/>
            <person name="Chen M.F."/>
            <person name="Lai M.C."/>
            <person name="Weng C.Y."/>
            <person name="Wu S.Y."/>
            <person name="Lin S."/>
            <person name="Yang T.F."/>
            <person name="Chen P.C."/>
        </authorList>
    </citation>
    <scope>NUCLEOTIDE SEQUENCE [LARGE SCALE GENOMIC DNA]</scope>
    <source>
        <strain evidence="3 4">S3Fa</strain>
    </source>
</reference>
<sequence length="419" mass="45734">MTGNRTTRDGARESPDLGGDICLSILREAPDGLVLLDGEGGCRYLNPAFTRITGYTREDVPTLALWFERAHPNPAYREKVEKLGQELFSGERDTMVASAVCRDGRVRDIEFRRASIEGGSVLFTVRDVTEQALTEENLRQATSELTAVIEAFPDLFIRLNADGTILDVRAGRLAEAPIVSRTHLGRRVQDLLPAGVGDALSAALQEAVRANTPAAPLEFSRTVAGETRHYEARVIPLQEMHLMVIIREITERKKAEEELHRHREHLEELVAERTAELERANKQLEQLLYYIEMTERKAAEDWLDLSVELGSLGADEPGEARITTDAAGTIVIVDMAAEHLTGYAGDELAGKPVSSLFSGVGVGEHLVREVLGQGRSVECAVGAELVRSDGSKEVVRVSGDPIADGAGTVIGMVCTFRKA</sequence>
<dbReference type="PANTHER" id="PTHR44757:SF2">
    <property type="entry name" value="BIOFILM ARCHITECTURE MAINTENANCE PROTEIN MBAA"/>
    <property type="match status" value="1"/>
</dbReference>
<dbReference type="SMART" id="SM00091">
    <property type="entry name" value="PAS"/>
    <property type="match status" value="3"/>
</dbReference>
<dbReference type="NCBIfam" id="TIGR00229">
    <property type="entry name" value="sensory_box"/>
    <property type="match status" value="2"/>
</dbReference>
<keyword evidence="3" id="KW-0808">Transferase</keyword>
<dbReference type="PATRIC" id="fig|1550566.3.peg.830"/>
<evidence type="ECO:0000313" key="4">
    <source>
        <dbReference type="Proteomes" id="UP000035301"/>
    </source>
</evidence>
<evidence type="ECO:0000256" key="1">
    <source>
        <dbReference type="SAM" id="Coils"/>
    </source>
</evidence>
<evidence type="ECO:0000259" key="2">
    <source>
        <dbReference type="PROSITE" id="PS50112"/>
    </source>
</evidence>
<keyword evidence="3" id="KW-0418">Kinase</keyword>
<dbReference type="InterPro" id="IPR035965">
    <property type="entry name" value="PAS-like_dom_sf"/>
</dbReference>
<dbReference type="EMBL" id="JXOJ01000002">
    <property type="protein sequence ID" value="KLK88197.1"/>
    <property type="molecule type" value="Genomic_DNA"/>
</dbReference>
<dbReference type="InterPro" id="IPR013767">
    <property type="entry name" value="PAS_fold"/>
</dbReference>
<feature type="coiled-coil region" evidence="1">
    <location>
        <begin position="252"/>
        <end position="297"/>
    </location>
</feature>
<organism evidence="3 4">
    <name type="scientific">Methanoculleus sediminis</name>
    <dbReference type="NCBI Taxonomy" id="1550566"/>
    <lineage>
        <taxon>Archaea</taxon>
        <taxon>Methanobacteriati</taxon>
        <taxon>Methanobacteriota</taxon>
        <taxon>Stenosarchaea group</taxon>
        <taxon>Methanomicrobia</taxon>
        <taxon>Methanomicrobiales</taxon>
        <taxon>Methanomicrobiaceae</taxon>
        <taxon>Methanoculleus</taxon>
    </lineage>
</organism>
<feature type="domain" description="PAS" evidence="2">
    <location>
        <begin position="25"/>
        <end position="73"/>
    </location>
</feature>
<dbReference type="CDD" id="cd00130">
    <property type="entry name" value="PAS"/>
    <property type="match status" value="2"/>
</dbReference>
<dbReference type="InterPro" id="IPR052155">
    <property type="entry name" value="Biofilm_reg_signaling"/>
</dbReference>
<dbReference type="PANTHER" id="PTHR44757">
    <property type="entry name" value="DIGUANYLATE CYCLASE DGCP"/>
    <property type="match status" value="1"/>
</dbReference>
<feature type="domain" description="PAS" evidence="2">
    <location>
        <begin position="322"/>
        <end position="351"/>
    </location>
</feature>
<evidence type="ECO:0000313" key="3">
    <source>
        <dbReference type="EMBL" id="KLK88197.1"/>
    </source>
</evidence>
<protein>
    <submittedName>
        <fullName evidence="3">Histidine kinase</fullName>
    </submittedName>
</protein>
<dbReference type="STRING" id="1550566.SZ63_03875"/>
<dbReference type="GO" id="GO:0006355">
    <property type="term" value="P:regulation of DNA-templated transcription"/>
    <property type="evidence" value="ECO:0007669"/>
    <property type="project" value="InterPro"/>
</dbReference>
<proteinExistence type="predicted"/>